<sequence>MAPAPEMARAAPLPRIPKLAYRNPLPADQVSLSSASTSASETPSNEASSEQRLSTPSSTGTSSPVRPSFESRSLTSPSLASSNASVSTSTKSAKKKKAGAVRGFLTLKEPSQSAFEQFAEQQRKQQADKGGKTTPNGNGISPQKLPATVPKVNSKWDGLPDTKRNSNSIASARKRDSTQSTGWSTTTSRRSAAPSTSISVYSSTSDGSRGPPNTVSSALSSDSSIPLSPGASNSPGERRDSGPSISRSEKYSSPSTTTLPEITYFFPDNPNVNGALPGSFHGSVDKHPSLTLSSLSGSSNTPSSNSGGAPSYFDASNPRTTTMYSGQVSQDTDIDIRAVLRRASAANGFLAGEAQEIYFADDGSSILTKEEEEPVNVPEEEESVIVEQVIAITTPTASPLPSPLPSPSLGGGFPRFGPMNFSRPLSSQTITPTPDVSRLSVGTFVNRAGVTELPTLYEASTASSSNTTVNQLPNSRPRKDSDAASLASSVTPSEMSASWYRTSRERLGLGGRIRKSDVLPWEPSEENVPDLDTPPPAYSEFDTNNGQLGNI</sequence>
<feature type="compositionally biased region" description="Low complexity" evidence="1">
    <location>
        <begin position="216"/>
        <end position="232"/>
    </location>
</feature>
<keyword evidence="3" id="KW-1185">Reference proteome</keyword>
<feature type="compositionally biased region" description="Polar residues" evidence="1">
    <location>
        <begin position="541"/>
        <end position="551"/>
    </location>
</feature>
<evidence type="ECO:0000313" key="3">
    <source>
        <dbReference type="Proteomes" id="UP000799770"/>
    </source>
</evidence>
<evidence type="ECO:0000256" key="1">
    <source>
        <dbReference type="SAM" id="MobiDB-lite"/>
    </source>
</evidence>
<proteinExistence type="predicted"/>
<feature type="compositionally biased region" description="Polar residues" evidence="1">
    <location>
        <begin position="486"/>
        <end position="497"/>
    </location>
</feature>
<feature type="compositionally biased region" description="Polar residues" evidence="1">
    <location>
        <begin position="243"/>
        <end position="260"/>
    </location>
</feature>
<feature type="compositionally biased region" description="Low complexity" evidence="1">
    <location>
        <begin position="31"/>
        <end position="91"/>
    </location>
</feature>
<dbReference type="AlphaFoldDB" id="A0A6A5YSV2"/>
<feature type="compositionally biased region" description="Basic and acidic residues" evidence="1">
    <location>
        <begin position="121"/>
        <end position="131"/>
    </location>
</feature>
<organism evidence="2 3">
    <name type="scientific">Lophiotrema nucula</name>
    <dbReference type="NCBI Taxonomy" id="690887"/>
    <lineage>
        <taxon>Eukaryota</taxon>
        <taxon>Fungi</taxon>
        <taxon>Dikarya</taxon>
        <taxon>Ascomycota</taxon>
        <taxon>Pezizomycotina</taxon>
        <taxon>Dothideomycetes</taxon>
        <taxon>Pleosporomycetidae</taxon>
        <taxon>Pleosporales</taxon>
        <taxon>Lophiotremataceae</taxon>
        <taxon>Lophiotrema</taxon>
    </lineage>
</organism>
<evidence type="ECO:0000313" key="2">
    <source>
        <dbReference type="EMBL" id="KAF2109557.1"/>
    </source>
</evidence>
<dbReference type="OrthoDB" id="4117770at2759"/>
<dbReference type="Proteomes" id="UP000799770">
    <property type="component" value="Unassembled WGS sequence"/>
</dbReference>
<protein>
    <submittedName>
        <fullName evidence="2">Uncharacterized protein</fullName>
    </submittedName>
</protein>
<dbReference type="EMBL" id="ML977342">
    <property type="protein sequence ID" value="KAF2109557.1"/>
    <property type="molecule type" value="Genomic_DNA"/>
</dbReference>
<feature type="region of interest" description="Disordered" evidence="1">
    <location>
        <begin position="460"/>
        <end position="497"/>
    </location>
</feature>
<feature type="region of interest" description="Disordered" evidence="1">
    <location>
        <begin position="513"/>
        <end position="551"/>
    </location>
</feature>
<reference evidence="2" key="1">
    <citation type="journal article" date="2020" name="Stud. Mycol.">
        <title>101 Dothideomycetes genomes: a test case for predicting lifestyles and emergence of pathogens.</title>
        <authorList>
            <person name="Haridas S."/>
            <person name="Albert R."/>
            <person name="Binder M."/>
            <person name="Bloem J."/>
            <person name="Labutti K."/>
            <person name="Salamov A."/>
            <person name="Andreopoulos B."/>
            <person name="Baker S."/>
            <person name="Barry K."/>
            <person name="Bills G."/>
            <person name="Bluhm B."/>
            <person name="Cannon C."/>
            <person name="Castanera R."/>
            <person name="Culley D."/>
            <person name="Daum C."/>
            <person name="Ezra D."/>
            <person name="Gonzalez J."/>
            <person name="Henrissat B."/>
            <person name="Kuo A."/>
            <person name="Liang C."/>
            <person name="Lipzen A."/>
            <person name="Lutzoni F."/>
            <person name="Magnuson J."/>
            <person name="Mondo S."/>
            <person name="Nolan M."/>
            <person name="Ohm R."/>
            <person name="Pangilinan J."/>
            <person name="Park H.-J."/>
            <person name="Ramirez L."/>
            <person name="Alfaro M."/>
            <person name="Sun H."/>
            <person name="Tritt A."/>
            <person name="Yoshinaga Y."/>
            <person name="Zwiers L.-H."/>
            <person name="Turgeon B."/>
            <person name="Goodwin S."/>
            <person name="Spatafora J."/>
            <person name="Crous P."/>
            <person name="Grigoriev I."/>
        </authorList>
    </citation>
    <scope>NUCLEOTIDE SEQUENCE</scope>
    <source>
        <strain evidence="2">CBS 627.86</strain>
    </source>
</reference>
<feature type="region of interest" description="Disordered" evidence="1">
    <location>
        <begin position="112"/>
        <end position="317"/>
    </location>
</feature>
<name>A0A6A5YSV2_9PLEO</name>
<feature type="compositionally biased region" description="Low complexity" evidence="1">
    <location>
        <begin position="178"/>
        <end position="208"/>
    </location>
</feature>
<accession>A0A6A5YSV2</accession>
<feature type="compositionally biased region" description="Low complexity" evidence="1">
    <location>
        <begin position="289"/>
        <end position="311"/>
    </location>
</feature>
<feature type="region of interest" description="Disordered" evidence="1">
    <location>
        <begin position="27"/>
        <end position="98"/>
    </location>
</feature>
<gene>
    <name evidence="2" type="ORF">BDV96DRAFT_651985</name>
</gene>